<keyword evidence="4" id="KW-0949">S-adenosyl-L-methionine</keyword>
<dbReference type="PANTHER" id="PTHR45790:SF3">
    <property type="entry name" value="S-ADENOSYL-L-METHIONINE-DEPENDENT UROPORPHYRINOGEN III METHYLTRANSFERASE, CHLOROPLASTIC"/>
    <property type="match status" value="1"/>
</dbReference>
<protein>
    <recommendedName>
        <fullName evidence="1">uroporphyrinogen-III C-methyltransferase</fullName>
        <ecNumber evidence="1">2.1.1.107</ecNumber>
    </recommendedName>
</protein>
<dbReference type="InterPro" id="IPR014776">
    <property type="entry name" value="4pyrrole_Mease_sub2"/>
</dbReference>
<evidence type="ECO:0000256" key="1">
    <source>
        <dbReference type="ARBA" id="ARBA00012162"/>
    </source>
</evidence>
<evidence type="ECO:0000256" key="4">
    <source>
        <dbReference type="ARBA" id="ARBA00022691"/>
    </source>
</evidence>
<dbReference type="InterPro" id="IPR035996">
    <property type="entry name" value="4pyrrol_Methylase_sf"/>
</dbReference>
<dbReference type="RefSeq" id="WP_097798082.1">
    <property type="nucleotide sequence ID" value="NZ_CP025570.1"/>
</dbReference>
<proteinExistence type="predicted"/>
<reference evidence="8" key="1">
    <citation type="submission" date="2017-12" db="EMBL/GenBank/DDBJ databases">
        <title>Whole genome sequencing of Acidipropionibacterium jensenii strains JS279 and JS280.</title>
        <authorList>
            <person name="Deptula P."/>
            <person name="Laine P."/>
            <person name="Smolander O.-P."/>
            <person name="Paulin L."/>
            <person name="Auvinen P."/>
            <person name="Varmanen P."/>
        </authorList>
    </citation>
    <scope>NUCLEOTIDE SEQUENCE [LARGE SCALE GENOMIC DNA]</scope>
    <source>
        <strain evidence="8">JS280</strain>
    </source>
</reference>
<dbReference type="InterPro" id="IPR006366">
    <property type="entry name" value="CobA/CysG_C"/>
</dbReference>
<dbReference type="CDD" id="cd11642">
    <property type="entry name" value="SUMT"/>
    <property type="match status" value="1"/>
</dbReference>
<dbReference type="NCBIfam" id="TIGR01469">
    <property type="entry name" value="cobA_cysG_Cterm"/>
    <property type="match status" value="1"/>
</dbReference>
<dbReference type="Gene3D" id="3.30.950.10">
    <property type="entry name" value="Methyltransferase, Cobalt-precorrin-4 Transmethylase, Domain 2"/>
    <property type="match status" value="1"/>
</dbReference>
<keyword evidence="2 7" id="KW-0489">Methyltransferase</keyword>
<name>A0A3Q9UJA8_9ACTN</name>
<evidence type="ECO:0000256" key="2">
    <source>
        <dbReference type="ARBA" id="ARBA00022603"/>
    </source>
</evidence>
<sequence>MTTPRYAPDLVPGTVTLVGGGPGDPGLITLAGYQAVCQADVILYDRLAPQDILADAPAAEKIPVGKVPRGPYVPQERINELLVEHARAGQRVVRLKGGDSFVFGRGGEEWQACAAAGVPVRVIPGVTSSVAGPELAGVPLTHRHMVQGFTVVSGHVAPGDSRSVLDWGQLARCGTTLVILMGVAHIKRIAEDLMGGGLAGDTPVAVVREASLPDQSVISTTLAEVADVMAAAEVRPPAIVVVGDVAGLDLDHADAAARHHSDH</sequence>
<dbReference type="InterPro" id="IPR000878">
    <property type="entry name" value="4pyrrol_Mease"/>
</dbReference>
<dbReference type="GeneID" id="82884453"/>
<dbReference type="GO" id="GO:0032259">
    <property type="term" value="P:methylation"/>
    <property type="evidence" value="ECO:0007669"/>
    <property type="project" value="UniProtKB-KW"/>
</dbReference>
<dbReference type="GO" id="GO:0019354">
    <property type="term" value="P:siroheme biosynthetic process"/>
    <property type="evidence" value="ECO:0007669"/>
    <property type="project" value="InterPro"/>
</dbReference>
<keyword evidence="5" id="KW-0627">Porphyrin biosynthesis</keyword>
<gene>
    <name evidence="7" type="primary">cobA</name>
    <name evidence="7" type="ORF">C0Z10_00400</name>
</gene>
<dbReference type="NCBIfam" id="NF004790">
    <property type="entry name" value="PRK06136.1"/>
    <property type="match status" value="1"/>
</dbReference>
<evidence type="ECO:0000256" key="3">
    <source>
        <dbReference type="ARBA" id="ARBA00022679"/>
    </source>
</evidence>
<dbReference type="InterPro" id="IPR050161">
    <property type="entry name" value="Siro_Cobalamin_biosynth"/>
</dbReference>
<dbReference type="FunFam" id="3.40.1010.10:FF:000001">
    <property type="entry name" value="Siroheme synthase"/>
    <property type="match status" value="1"/>
</dbReference>
<dbReference type="PANTHER" id="PTHR45790">
    <property type="entry name" value="SIROHEME SYNTHASE-RELATED"/>
    <property type="match status" value="1"/>
</dbReference>
<dbReference type="EC" id="2.1.1.107" evidence="1"/>
<organism evidence="7 8">
    <name type="scientific">Acidipropionibacterium jensenii</name>
    <dbReference type="NCBI Taxonomy" id="1749"/>
    <lineage>
        <taxon>Bacteria</taxon>
        <taxon>Bacillati</taxon>
        <taxon>Actinomycetota</taxon>
        <taxon>Actinomycetes</taxon>
        <taxon>Propionibacteriales</taxon>
        <taxon>Propionibacteriaceae</taxon>
        <taxon>Acidipropionibacterium</taxon>
    </lineage>
</organism>
<dbReference type="Pfam" id="PF00590">
    <property type="entry name" value="TP_methylase"/>
    <property type="match status" value="1"/>
</dbReference>
<keyword evidence="3 7" id="KW-0808">Transferase</keyword>
<dbReference type="EMBL" id="CP025570">
    <property type="protein sequence ID" value="AZZ38468.1"/>
    <property type="molecule type" value="Genomic_DNA"/>
</dbReference>
<evidence type="ECO:0000313" key="7">
    <source>
        <dbReference type="EMBL" id="AZZ38468.1"/>
    </source>
</evidence>
<evidence type="ECO:0000259" key="6">
    <source>
        <dbReference type="Pfam" id="PF00590"/>
    </source>
</evidence>
<dbReference type="Gene3D" id="3.40.1010.10">
    <property type="entry name" value="Cobalt-precorrin-4 Transmethylase, Domain 1"/>
    <property type="match status" value="1"/>
</dbReference>
<dbReference type="AlphaFoldDB" id="A0A3Q9UJA8"/>
<dbReference type="KEGG" id="aji:C0Z10_00400"/>
<evidence type="ECO:0000313" key="8">
    <source>
        <dbReference type="Proteomes" id="UP000285875"/>
    </source>
</evidence>
<feature type="domain" description="Tetrapyrrole methylase" evidence="6">
    <location>
        <begin position="14"/>
        <end position="225"/>
    </location>
</feature>
<evidence type="ECO:0000256" key="5">
    <source>
        <dbReference type="ARBA" id="ARBA00023244"/>
    </source>
</evidence>
<dbReference type="SUPFAM" id="SSF53790">
    <property type="entry name" value="Tetrapyrrole methylase"/>
    <property type="match status" value="1"/>
</dbReference>
<dbReference type="GO" id="GO:0004851">
    <property type="term" value="F:uroporphyrin-III C-methyltransferase activity"/>
    <property type="evidence" value="ECO:0007669"/>
    <property type="project" value="UniProtKB-EC"/>
</dbReference>
<dbReference type="InterPro" id="IPR014777">
    <property type="entry name" value="4pyrrole_Mease_sub1"/>
</dbReference>
<dbReference type="Proteomes" id="UP000285875">
    <property type="component" value="Chromosome"/>
</dbReference>
<accession>A0A3Q9UJA8</accession>